<feature type="transmembrane region" description="Helical" evidence="5">
    <location>
        <begin position="69"/>
        <end position="90"/>
    </location>
</feature>
<keyword evidence="4 5" id="KW-0472">Membrane</keyword>
<dbReference type="Gene3D" id="1.25.40.10">
    <property type="entry name" value="Tetratricopeptide repeat domain"/>
    <property type="match status" value="1"/>
</dbReference>
<evidence type="ECO:0000256" key="4">
    <source>
        <dbReference type="ARBA" id="ARBA00023136"/>
    </source>
</evidence>
<evidence type="ECO:0000256" key="5">
    <source>
        <dbReference type="SAM" id="Phobius"/>
    </source>
</evidence>
<dbReference type="InterPro" id="IPR011990">
    <property type="entry name" value="TPR-like_helical_dom_sf"/>
</dbReference>
<feature type="transmembrane region" description="Helical" evidence="5">
    <location>
        <begin position="479"/>
        <end position="497"/>
    </location>
</feature>
<reference evidence="7 8" key="1">
    <citation type="submission" date="2017-06" db="EMBL/GenBank/DDBJ databases">
        <title>Draft genome sequence of anaerobic fermentative bacterium Anaeromicrobium sediminis DY2726D isolated from West Pacific Ocean sediments.</title>
        <authorList>
            <person name="Zeng X."/>
        </authorList>
    </citation>
    <scope>NUCLEOTIDE SEQUENCE [LARGE SCALE GENOMIC DNA]</scope>
    <source>
        <strain evidence="7 8">DY2726D</strain>
    </source>
</reference>
<dbReference type="SUPFAM" id="SSF48452">
    <property type="entry name" value="TPR-like"/>
    <property type="match status" value="1"/>
</dbReference>
<feature type="transmembrane region" description="Helical" evidence="5">
    <location>
        <begin position="165"/>
        <end position="184"/>
    </location>
</feature>
<dbReference type="PANTHER" id="PTHR37422">
    <property type="entry name" value="TEICHURONIC ACID BIOSYNTHESIS PROTEIN TUAE"/>
    <property type="match status" value="1"/>
</dbReference>
<keyword evidence="2 5" id="KW-0812">Transmembrane</keyword>
<evidence type="ECO:0000256" key="3">
    <source>
        <dbReference type="ARBA" id="ARBA00022989"/>
    </source>
</evidence>
<protein>
    <recommendedName>
        <fullName evidence="6">O-antigen ligase-related domain-containing protein</fullName>
    </recommendedName>
</protein>
<dbReference type="InterPro" id="IPR007016">
    <property type="entry name" value="O-antigen_ligase-rel_domated"/>
</dbReference>
<evidence type="ECO:0000259" key="6">
    <source>
        <dbReference type="Pfam" id="PF04932"/>
    </source>
</evidence>
<dbReference type="InterPro" id="IPR051533">
    <property type="entry name" value="WaaL-like"/>
</dbReference>
<dbReference type="AlphaFoldDB" id="A0A267MFF7"/>
<feature type="transmembrane region" description="Helical" evidence="5">
    <location>
        <begin position="16"/>
        <end position="34"/>
    </location>
</feature>
<dbReference type="RefSeq" id="WP_095134720.1">
    <property type="nucleotide sequence ID" value="NZ_NIBG01000017.1"/>
</dbReference>
<evidence type="ECO:0000313" key="8">
    <source>
        <dbReference type="Proteomes" id="UP000216024"/>
    </source>
</evidence>
<gene>
    <name evidence="7" type="ORF">CCE28_15890</name>
</gene>
<comment type="caution">
    <text evidence="7">The sequence shown here is derived from an EMBL/GenBank/DDBJ whole genome shotgun (WGS) entry which is preliminary data.</text>
</comment>
<dbReference type="Proteomes" id="UP000216024">
    <property type="component" value="Unassembled WGS sequence"/>
</dbReference>
<sequence length="683" mass="76705">MEHISSNDRFVKPKRLYYVLLSVVFFTPFFRGLFFQKELLPVQLIIGLLGMVFLLSNGKETVKFSIVELGLSCVVISYIIATLFSVNLNLSIQETLKYITYLLVLIMAKNHINTYKRVKDLIRFLVGSGVVVAIIGIGAMFSLWSYQGAYEGKMLSSTFQYHNAFGIYTLAILFLSYGGISVSYKIEKYAFQISSFLLFLGLILSYSRGAWVFLPLCGFIYYILIGKDAKINFISAFLGNAIGTVIILKKVTQFAEEGNAMGMLWVVVGAVVSFGVYIGIYKILRKLNLNKKIYNYVIPGLGLISPIVLLSSKSLLAKILPKTLANRIMTISFTTNTVTERTVFYEDAFKIIKEYPIVGTGGGGWSTLYHSYKTYAYTSTQVHNYYMQLWVEIGTLGIVLFALTLMGFLYMSYKIYRKSNEGDRIILSSLFIAIVCILGHSFIDFDMSLSAIPIIMWLLIGSLISFYKKDINTSAKGIYLGFTAVFIIVSGMNYISYNATKNAATYVGSGKIEKAIRSFDMACTSSPFDGNKKVDYANLLNIVGKNKKDKSMIGESIKIMEKGLSLSKHDNGALLKGAKFYFKNGEMEKGIELIRELVETHPLDNRAYEDKARGLLLASEIYEKNGEVDKARDILKEVAQIEEVINKKNEDIKNNVVMTNKVKFIEITDKTKVAIEEAKNKLD</sequence>
<feature type="transmembrane region" description="Helical" evidence="5">
    <location>
        <begin position="449"/>
        <end position="467"/>
    </location>
</feature>
<evidence type="ECO:0000256" key="1">
    <source>
        <dbReference type="ARBA" id="ARBA00004141"/>
    </source>
</evidence>
<feature type="transmembrane region" description="Helical" evidence="5">
    <location>
        <begin position="262"/>
        <end position="281"/>
    </location>
</feature>
<name>A0A267MFF7_9FIRM</name>
<feature type="transmembrane region" description="Helical" evidence="5">
    <location>
        <begin position="293"/>
        <end position="312"/>
    </location>
</feature>
<dbReference type="EMBL" id="NIBG01000017">
    <property type="protein sequence ID" value="PAB58276.1"/>
    <property type="molecule type" value="Genomic_DNA"/>
</dbReference>
<proteinExistence type="predicted"/>
<feature type="transmembrane region" description="Helical" evidence="5">
    <location>
        <begin position="96"/>
        <end position="112"/>
    </location>
</feature>
<keyword evidence="3 5" id="KW-1133">Transmembrane helix</keyword>
<comment type="subcellular location">
    <subcellularLocation>
        <location evidence="1">Membrane</location>
        <topology evidence="1">Multi-pass membrane protein</topology>
    </subcellularLocation>
</comment>
<evidence type="ECO:0000256" key="2">
    <source>
        <dbReference type="ARBA" id="ARBA00022692"/>
    </source>
</evidence>
<keyword evidence="8" id="KW-1185">Reference proteome</keyword>
<feature type="transmembrane region" description="Helical" evidence="5">
    <location>
        <begin position="196"/>
        <end position="224"/>
    </location>
</feature>
<feature type="transmembrane region" description="Helical" evidence="5">
    <location>
        <begin position="40"/>
        <end position="57"/>
    </location>
</feature>
<feature type="transmembrane region" description="Helical" evidence="5">
    <location>
        <begin position="124"/>
        <end position="145"/>
    </location>
</feature>
<dbReference type="OrthoDB" id="1808577at2"/>
<feature type="transmembrane region" description="Helical" evidence="5">
    <location>
        <begin position="425"/>
        <end position="443"/>
    </location>
</feature>
<organism evidence="7 8">
    <name type="scientific">Anaeromicrobium sediminis</name>
    <dbReference type="NCBI Taxonomy" id="1478221"/>
    <lineage>
        <taxon>Bacteria</taxon>
        <taxon>Bacillati</taxon>
        <taxon>Bacillota</taxon>
        <taxon>Clostridia</taxon>
        <taxon>Peptostreptococcales</taxon>
        <taxon>Thermotaleaceae</taxon>
        <taxon>Anaeromicrobium</taxon>
    </lineage>
</organism>
<dbReference type="PANTHER" id="PTHR37422:SF13">
    <property type="entry name" value="LIPOPOLYSACCHARIDE BIOSYNTHESIS PROTEIN PA4999-RELATED"/>
    <property type="match status" value="1"/>
</dbReference>
<dbReference type="Pfam" id="PF04932">
    <property type="entry name" value="Wzy_C"/>
    <property type="match status" value="1"/>
</dbReference>
<accession>A0A267MFF7</accession>
<evidence type="ECO:0000313" key="7">
    <source>
        <dbReference type="EMBL" id="PAB58276.1"/>
    </source>
</evidence>
<feature type="transmembrane region" description="Helical" evidence="5">
    <location>
        <begin position="393"/>
        <end position="413"/>
    </location>
</feature>
<feature type="domain" description="O-antigen ligase-related" evidence="6">
    <location>
        <begin position="194"/>
        <end position="402"/>
    </location>
</feature>
<dbReference type="GO" id="GO:0016020">
    <property type="term" value="C:membrane"/>
    <property type="evidence" value="ECO:0007669"/>
    <property type="project" value="UniProtKB-SubCell"/>
</dbReference>